<feature type="transmembrane region" description="Helical" evidence="7">
    <location>
        <begin position="34"/>
        <end position="53"/>
    </location>
</feature>
<evidence type="ECO:0000256" key="2">
    <source>
        <dbReference type="ARBA" id="ARBA00006386"/>
    </source>
</evidence>
<keyword evidence="4 7" id="KW-0812">Transmembrane</keyword>
<reference evidence="9" key="1">
    <citation type="journal article" date="2019" name="Microbiol. Resour. Announc.">
        <title>Complete Genome Sequence of Halomonas olivaria, a Moderately Halophilic Bacterium Isolated from Olive Processing Effluents, Obtained by Nanopore Sequencing.</title>
        <authorList>
            <person name="Nagata S."/>
            <person name="Ii K.M."/>
            <person name="Tsukimi T."/>
            <person name="Miura M.C."/>
            <person name="Galipon J."/>
            <person name="Arakawa K."/>
        </authorList>
    </citation>
    <scope>NUCLEOTIDE SEQUENCE [LARGE SCALE GENOMIC DNA]</scope>
    <source>
        <strain evidence="9">TYRC17</strain>
    </source>
</reference>
<sequence length="121" mass="12652">MGIRTGLYHQQPDTSAGNEGTYAKAMGKTGPRSMALGTFFGFISSSCSFAALATTRSLFQKGAGLAPSVAFLLASTNLVIELGIVISIFLAWQFVVAEYIGGILLILLPGFSFASPIPKAD</sequence>
<dbReference type="EMBL" id="AP019416">
    <property type="protein sequence ID" value="BBI49294.1"/>
    <property type="molecule type" value="Genomic_DNA"/>
</dbReference>
<organism evidence="8 9">
    <name type="scientific">Vreelandella olivaria</name>
    <dbReference type="NCBI Taxonomy" id="390919"/>
    <lineage>
        <taxon>Bacteria</taxon>
        <taxon>Pseudomonadati</taxon>
        <taxon>Pseudomonadota</taxon>
        <taxon>Gammaproteobacteria</taxon>
        <taxon>Oceanospirillales</taxon>
        <taxon>Halomonadaceae</taxon>
        <taxon>Vreelandella</taxon>
    </lineage>
</organism>
<comment type="subcellular location">
    <subcellularLocation>
        <location evidence="1">Cell membrane</location>
        <topology evidence="1">Multi-pass membrane protein</topology>
    </subcellularLocation>
</comment>
<keyword evidence="6 7" id="KW-0472">Membrane</keyword>
<dbReference type="Pfam" id="PF03773">
    <property type="entry name" value="ArsP_1"/>
    <property type="match status" value="1"/>
</dbReference>
<evidence type="ECO:0000256" key="4">
    <source>
        <dbReference type="ARBA" id="ARBA00022692"/>
    </source>
</evidence>
<gene>
    <name evidence="8" type="ORF">HORIV_17150</name>
</gene>
<keyword evidence="3" id="KW-1003">Cell membrane</keyword>
<protein>
    <submittedName>
        <fullName evidence="8">Uncharacterized protein</fullName>
    </submittedName>
</protein>
<keyword evidence="9" id="KW-1185">Reference proteome</keyword>
<name>A0ABN5WQL7_9GAMM</name>
<evidence type="ECO:0000256" key="6">
    <source>
        <dbReference type="ARBA" id="ARBA00023136"/>
    </source>
</evidence>
<dbReference type="InterPro" id="IPR053166">
    <property type="entry name" value="UPF0718_permease"/>
</dbReference>
<evidence type="ECO:0000256" key="5">
    <source>
        <dbReference type="ARBA" id="ARBA00022989"/>
    </source>
</evidence>
<feature type="transmembrane region" description="Helical" evidence="7">
    <location>
        <begin position="99"/>
        <end position="117"/>
    </location>
</feature>
<dbReference type="InterPro" id="IPR005524">
    <property type="entry name" value="DUF318"/>
</dbReference>
<evidence type="ECO:0000313" key="8">
    <source>
        <dbReference type="EMBL" id="BBI49294.1"/>
    </source>
</evidence>
<evidence type="ECO:0000256" key="3">
    <source>
        <dbReference type="ARBA" id="ARBA00022475"/>
    </source>
</evidence>
<keyword evidence="5 7" id="KW-1133">Transmembrane helix</keyword>
<accession>A0ABN5WQL7</accession>
<evidence type="ECO:0000256" key="7">
    <source>
        <dbReference type="SAM" id="Phobius"/>
    </source>
</evidence>
<feature type="transmembrane region" description="Helical" evidence="7">
    <location>
        <begin position="65"/>
        <end position="93"/>
    </location>
</feature>
<evidence type="ECO:0000313" key="9">
    <source>
        <dbReference type="Proteomes" id="UP000289555"/>
    </source>
</evidence>
<dbReference type="PANTHER" id="PTHR42775">
    <property type="entry name" value="PERMEASE RV2963-RELATED"/>
    <property type="match status" value="1"/>
</dbReference>
<dbReference type="Proteomes" id="UP000289555">
    <property type="component" value="Chromosome"/>
</dbReference>
<proteinExistence type="inferred from homology"/>
<dbReference type="PANTHER" id="PTHR42775:SF1">
    <property type="entry name" value="PERMEASE RV2963-RELATED"/>
    <property type="match status" value="1"/>
</dbReference>
<comment type="similarity">
    <text evidence="2">Belongs to the UPF0718 family.</text>
</comment>
<evidence type="ECO:0000256" key="1">
    <source>
        <dbReference type="ARBA" id="ARBA00004651"/>
    </source>
</evidence>